<feature type="chain" id="PRO_5030739206" description="Sulfotransferase" evidence="1">
    <location>
        <begin position="30"/>
        <end position="405"/>
    </location>
</feature>
<evidence type="ECO:0000313" key="2">
    <source>
        <dbReference type="EMBL" id="CAE0786081.1"/>
    </source>
</evidence>
<dbReference type="SUPFAM" id="SSF52540">
    <property type="entry name" value="P-loop containing nucleoside triphosphate hydrolases"/>
    <property type="match status" value="1"/>
</dbReference>
<dbReference type="Gene3D" id="3.40.50.300">
    <property type="entry name" value="P-loop containing nucleotide triphosphate hydrolases"/>
    <property type="match status" value="1"/>
</dbReference>
<feature type="signal peptide" evidence="1">
    <location>
        <begin position="1"/>
        <end position="29"/>
    </location>
</feature>
<reference evidence="2" key="1">
    <citation type="submission" date="2021-01" db="EMBL/GenBank/DDBJ databases">
        <authorList>
            <person name="Corre E."/>
            <person name="Pelletier E."/>
            <person name="Niang G."/>
            <person name="Scheremetjew M."/>
            <person name="Finn R."/>
            <person name="Kale V."/>
            <person name="Holt S."/>
            <person name="Cochrane G."/>
            <person name="Meng A."/>
            <person name="Brown T."/>
            <person name="Cohen L."/>
        </authorList>
    </citation>
    <scope>NUCLEOTIDE SEQUENCE</scope>
    <source>
        <strain evidence="2">CCMP645</strain>
    </source>
</reference>
<dbReference type="EMBL" id="HBIZ01062642">
    <property type="protein sequence ID" value="CAE0786081.1"/>
    <property type="molecule type" value="Transcribed_RNA"/>
</dbReference>
<dbReference type="InterPro" id="IPR027417">
    <property type="entry name" value="P-loop_NTPase"/>
</dbReference>
<sequence>MIAARMTPRFVAKLSFAACCSLLLKFVNAGCFGDCGQYKYQSVPTVKPANGWCSRDRRIALAQLNLTSAFIAKARPIIMLKLPRTGSEWITSLLSNHPAIGSCYHELLHVPFNSLGGMDQQRSMWLSTSGPAYNVMDAALKCNRIEDAVVEWEQEMRGREELLRSAPREDRCAEDDEALRAIAERERPDQCEVFCASPCFNINPYKIFSAGAFCTDWLEQKSDENQLFASKEVIAPFKAFVMRVQARIILLIRDNTFASALSEYKAAWASQHKPCGKLNYFLKSPEVAQCYARLRIHADVPKLVTLWKGYDVRRKQLLMMGHALAPEVVAYTLKYEDVALRKDLPNALWKFLGIPPQRVQSSVMDTSPQKCWRQAWESSIEIAVAFSTLLPPGPMQDQLYCDEGT</sequence>
<organism evidence="2">
    <name type="scientific">Chrysotila carterae</name>
    <name type="common">Marine alga</name>
    <name type="synonym">Syracosphaera carterae</name>
    <dbReference type="NCBI Taxonomy" id="13221"/>
    <lineage>
        <taxon>Eukaryota</taxon>
        <taxon>Haptista</taxon>
        <taxon>Haptophyta</taxon>
        <taxon>Prymnesiophyceae</taxon>
        <taxon>Isochrysidales</taxon>
        <taxon>Isochrysidaceae</taxon>
        <taxon>Chrysotila</taxon>
    </lineage>
</organism>
<keyword evidence="1" id="KW-0732">Signal</keyword>
<protein>
    <recommendedName>
        <fullName evidence="3">Sulfotransferase</fullName>
    </recommendedName>
</protein>
<evidence type="ECO:0008006" key="3">
    <source>
        <dbReference type="Google" id="ProtNLM"/>
    </source>
</evidence>
<evidence type="ECO:0000256" key="1">
    <source>
        <dbReference type="SAM" id="SignalP"/>
    </source>
</evidence>
<name>A0A7S4C3S1_CHRCT</name>
<dbReference type="AlphaFoldDB" id="A0A7S4C3S1"/>
<gene>
    <name evidence="2" type="ORF">PCAR00345_LOCUS38789</name>
</gene>
<accession>A0A7S4C3S1</accession>
<proteinExistence type="predicted"/>